<dbReference type="EMBL" id="PGVD01000050">
    <property type="protein sequence ID" value="PLR94101.1"/>
    <property type="molecule type" value="Genomic_DNA"/>
</dbReference>
<dbReference type="Proteomes" id="UP000234951">
    <property type="component" value="Unassembled WGS sequence"/>
</dbReference>
<protein>
    <submittedName>
        <fullName evidence="1">YqcI/YcgG family protein</fullName>
    </submittedName>
</protein>
<dbReference type="OrthoDB" id="112290at2"/>
<reference evidence="1 3" key="1">
    <citation type="submission" date="2017-11" db="EMBL/GenBank/DDBJ databases">
        <title>Comparitive Functional Genomics of Dry Heat Resistant strains isolated from the Viking Spacecraft.</title>
        <authorList>
            <person name="Seuylemezian A."/>
            <person name="Cooper K."/>
            <person name="Vaishampayan P."/>
        </authorList>
    </citation>
    <scope>NUCLEOTIDE SEQUENCE [LARGE SCALE GENOMIC DNA]</scope>
    <source>
        <strain evidence="1 3">M4.6</strain>
    </source>
</reference>
<evidence type="ECO:0000313" key="4">
    <source>
        <dbReference type="Proteomes" id="UP000235114"/>
    </source>
</evidence>
<evidence type="ECO:0000313" key="3">
    <source>
        <dbReference type="Proteomes" id="UP000234951"/>
    </source>
</evidence>
<evidence type="ECO:0000313" key="1">
    <source>
        <dbReference type="EMBL" id="PLR83183.1"/>
    </source>
</evidence>
<sequence>MHTANEFLLEKEDMTNPEIVPDWVIREYATFNKTVTDKTFPCTFGMTAEKRGELRYSYITHDNWSELPGTIEAFIDLFNAPKLIRHGLFLFVEPEKEEKSLEYYREYFWNLLQYLHEKDSKPWPKDYPTDPDHYLWAFSFANEPFFVFGNAPAYKQRKTRDLGNSLILGFQPRRIFEGLEGTSPGGIMSREKVRERVEKWDQLPKHPNISHYGDPEHREWKQYFIGDDIKPIEGKCPFHHK</sequence>
<accession>A0A2N5GMN0</accession>
<dbReference type="Pfam" id="PF08892">
    <property type="entry name" value="YqcI_YcgG"/>
    <property type="match status" value="1"/>
</dbReference>
<name>A0A2N5GMN0_9BACI</name>
<dbReference type="InterPro" id="IPR014988">
    <property type="entry name" value="Uncharacterised_YqcI/YcgG"/>
</dbReference>
<organism evidence="1 3">
    <name type="scientific">Bacillus canaveralius</name>
    <dbReference type="NCBI Taxonomy" id="1403243"/>
    <lineage>
        <taxon>Bacteria</taxon>
        <taxon>Bacillati</taxon>
        <taxon>Bacillota</taxon>
        <taxon>Bacilli</taxon>
        <taxon>Bacillales</taxon>
        <taxon>Bacillaceae</taxon>
        <taxon>Bacillus</taxon>
    </lineage>
</organism>
<gene>
    <name evidence="1" type="ORF">CU635_09885</name>
    <name evidence="2" type="ORF">CVD25_16810</name>
</gene>
<comment type="caution">
    <text evidence="1">The sequence shown here is derived from an EMBL/GenBank/DDBJ whole genome shotgun (WGS) entry which is preliminary data.</text>
</comment>
<dbReference type="EMBL" id="PGVA01000023">
    <property type="protein sequence ID" value="PLR83183.1"/>
    <property type="molecule type" value="Genomic_DNA"/>
</dbReference>
<evidence type="ECO:0000313" key="2">
    <source>
        <dbReference type="EMBL" id="PLR94101.1"/>
    </source>
</evidence>
<keyword evidence="4" id="KW-1185">Reference proteome</keyword>
<dbReference type="PANTHER" id="PTHR40045:SF1">
    <property type="entry name" value="YQCI_YCGG FAMILY PROTEIN"/>
    <property type="match status" value="1"/>
</dbReference>
<dbReference type="AlphaFoldDB" id="A0A2N5GMN0"/>
<proteinExistence type="predicted"/>
<dbReference type="Proteomes" id="UP000235114">
    <property type="component" value="Unassembled WGS sequence"/>
</dbReference>
<dbReference type="RefSeq" id="WP_101577205.1">
    <property type="nucleotide sequence ID" value="NZ_PGVA01000023.1"/>
</dbReference>
<reference evidence="2 4" key="2">
    <citation type="submission" date="2017-12" db="EMBL/GenBank/DDBJ databases">
        <title>Comparative Functional Genomics of Dry Heat Resistant strains isolated from the Viking Spacecraft.</title>
        <authorList>
            <person name="Seuylemezian A."/>
            <person name="Cooper K."/>
            <person name="Vaishampayan P."/>
        </authorList>
    </citation>
    <scope>NUCLEOTIDE SEQUENCE [LARGE SCALE GENOMIC DNA]</scope>
    <source>
        <strain evidence="2 4">ATCC 29669</strain>
    </source>
</reference>
<dbReference type="PANTHER" id="PTHR40045">
    <property type="entry name" value="YCGG FAMILY PROTEIN"/>
    <property type="match status" value="1"/>
</dbReference>